<dbReference type="GO" id="GO:0098592">
    <property type="term" value="C:cytoplasmic side of apical plasma membrane"/>
    <property type="evidence" value="ECO:0007669"/>
    <property type="project" value="TreeGrafter"/>
</dbReference>
<dbReference type="GO" id="GO:0035774">
    <property type="term" value="P:positive regulation of insulin secretion involved in cellular response to glucose stimulus"/>
    <property type="evidence" value="ECO:0007669"/>
    <property type="project" value="TreeGrafter"/>
</dbReference>
<dbReference type="InterPro" id="IPR040885">
    <property type="entry name" value="SMP_C2CD2L"/>
</dbReference>
<proteinExistence type="predicted"/>
<dbReference type="AlphaFoldDB" id="A0A8C8EWN8"/>
<dbReference type="Pfam" id="PF18696">
    <property type="entry name" value="SMP_C2CD2L"/>
    <property type="match status" value="1"/>
</dbReference>
<dbReference type="Proteomes" id="UP000694402">
    <property type="component" value="Unassembled WGS sequence"/>
</dbReference>
<feature type="region of interest" description="Disordered" evidence="1">
    <location>
        <begin position="641"/>
        <end position="669"/>
    </location>
</feature>
<evidence type="ECO:0000313" key="4">
    <source>
        <dbReference type="Proteomes" id="UP000694402"/>
    </source>
</evidence>
<evidence type="ECO:0000259" key="2">
    <source>
        <dbReference type="Pfam" id="PF18696"/>
    </source>
</evidence>
<protein>
    <recommendedName>
        <fullName evidence="2">Synaptotagmin-like mitochondrial and lipid-binding domain-containing protein</fullName>
    </recommendedName>
</protein>
<dbReference type="InterPro" id="IPR039934">
    <property type="entry name" value="C2CD2/C2CD2L"/>
</dbReference>
<reference evidence="3" key="2">
    <citation type="submission" date="2025-09" db="UniProtKB">
        <authorList>
            <consortium name="Ensembl"/>
        </authorList>
    </citation>
    <scope>IDENTIFICATION</scope>
</reference>
<accession>A0A8C8EWN8</accession>
<feature type="compositionally biased region" description="Low complexity" evidence="1">
    <location>
        <begin position="496"/>
        <end position="511"/>
    </location>
</feature>
<feature type="domain" description="Synaptotagmin-like mitochondrial and lipid-binding" evidence="2">
    <location>
        <begin position="109"/>
        <end position="259"/>
    </location>
</feature>
<dbReference type="Ensembl" id="ENSOTST00005027938.2">
    <property type="protein sequence ID" value="ENSOTSP00005025862.2"/>
    <property type="gene ID" value="ENSOTSG00005012180.2"/>
</dbReference>
<organism evidence="3 4">
    <name type="scientific">Oncorhynchus tshawytscha</name>
    <name type="common">Chinook salmon</name>
    <name type="synonym">Salmo tshawytscha</name>
    <dbReference type="NCBI Taxonomy" id="74940"/>
    <lineage>
        <taxon>Eukaryota</taxon>
        <taxon>Metazoa</taxon>
        <taxon>Chordata</taxon>
        <taxon>Craniata</taxon>
        <taxon>Vertebrata</taxon>
        <taxon>Euteleostomi</taxon>
        <taxon>Actinopterygii</taxon>
        <taxon>Neopterygii</taxon>
        <taxon>Teleostei</taxon>
        <taxon>Protacanthopterygii</taxon>
        <taxon>Salmoniformes</taxon>
        <taxon>Salmonidae</taxon>
        <taxon>Salmoninae</taxon>
        <taxon>Oncorhynchus</taxon>
    </lineage>
</organism>
<dbReference type="GeneTree" id="ENSGT00530000063764"/>
<name>A0A8C8EWN8_ONCTS</name>
<dbReference type="PANTHER" id="PTHR21119:SF8">
    <property type="entry name" value="PHOSPHOLIPID TRANSFER PROTEIN C2CD2L"/>
    <property type="match status" value="1"/>
</dbReference>
<dbReference type="GO" id="GO:0035091">
    <property type="term" value="F:phosphatidylinositol binding"/>
    <property type="evidence" value="ECO:0007669"/>
    <property type="project" value="TreeGrafter"/>
</dbReference>
<dbReference type="GO" id="GO:0008526">
    <property type="term" value="F:phosphatidylinositol transfer activity"/>
    <property type="evidence" value="ECO:0007669"/>
    <property type="project" value="TreeGrafter"/>
</dbReference>
<feature type="compositionally biased region" description="Polar residues" evidence="1">
    <location>
        <begin position="697"/>
        <end position="708"/>
    </location>
</feature>
<evidence type="ECO:0000256" key="1">
    <source>
        <dbReference type="SAM" id="MobiDB-lite"/>
    </source>
</evidence>
<reference evidence="3" key="1">
    <citation type="submission" date="2025-08" db="UniProtKB">
        <authorList>
            <consortium name="Ensembl"/>
        </authorList>
    </citation>
    <scope>IDENTIFICATION</scope>
</reference>
<dbReference type="CDD" id="cd21683">
    <property type="entry name" value="SMP_C2CD2L"/>
    <property type="match status" value="1"/>
</dbReference>
<feature type="region of interest" description="Disordered" evidence="1">
    <location>
        <begin position="582"/>
        <end position="619"/>
    </location>
</feature>
<feature type="region of interest" description="Disordered" evidence="1">
    <location>
        <begin position="460"/>
        <end position="516"/>
    </location>
</feature>
<keyword evidence="4" id="KW-1185">Reference proteome</keyword>
<sequence length="708" mass="77125">MMMEMLWYINWLCLMGLFLASLLIVLAWLVQYSLDVLHPTSPKSLTQGWGATSRLLPPITLSQRTQAGGVWGTLLKLWLGRDRGGAASEAGVKGLLTSLFSFKSFREHWQRAWVKVLNEQACRHGSSIQITFDNSLQLPASAIVDSVICTDQSPTTMVLQCKCAVDTVTFPVTVTQQSPAAVSMDTYQITIKPMLAQLVVRLEEVEEEGLLVSWTFSQQPISLTVAPRRIQREESDAEIDPDMIRELVKDTLFSTQPAMILNLRACVSSTTFPRATGLTPTGLTPPSQSLPPIRRLLLRQLREPASDQVMQFRELCCTVSLDQPSTERRTCFLPATLSPDTSLDWSEDISLDLAPETKELRVRMLEKTTKGEQFLSGFASLPLDLNRRAPTGQHVLSVSPGHGLAPNATVTFELVYLEVVDPLGAHYTTPFRTSITPTKKVDVDRTIMPDGTIVTTVTTIQSRPRPGKLGDSPSRSPSKVEVTEKGTIFLTDGCHSRTSSSPTLSTDSPLSNGLDPVADTAIRQLTENASKVSKKTPTKRSTLIISGVSKVPISEDDCGLSCGYAAAMDAALQGGGASNYYGAGQHQEADETTPSDVSERPSVDDVESETGSTGALETRSLKDHKVGFLRSGTKLLFRTRHRKKDPTFSQSHEDLSNLASVSASSASGTIVRKKSGSFSRRLIKRFSFKSKSKDKASATNGGPSTADN</sequence>
<gene>
    <name evidence="3" type="primary">C2CD2L</name>
</gene>
<feature type="region of interest" description="Disordered" evidence="1">
    <location>
        <begin position="689"/>
        <end position="708"/>
    </location>
</feature>
<dbReference type="PANTHER" id="PTHR21119">
    <property type="entry name" value="C2 DOMAIN-CONTAINING PROTEIN"/>
    <property type="match status" value="1"/>
</dbReference>
<evidence type="ECO:0000313" key="3">
    <source>
        <dbReference type="Ensembl" id="ENSOTSP00005025862.2"/>
    </source>
</evidence>